<comment type="caution">
    <text evidence="2">The sequence shown here is derived from an EMBL/GenBank/DDBJ whole genome shotgun (WGS) entry which is preliminary data.</text>
</comment>
<gene>
    <name evidence="2" type="ORF">IWT30_00348</name>
</gene>
<dbReference type="EMBL" id="BCMF01000002">
    <property type="protein sequence ID" value="GAW98403.1"/>
    <property type="molecule type" value="Genomic_DNA"/>
</dbReference>
<organism evidence="2 3">
    <name type="scientific">Secundilactobacillus mixtipabuli</name>
    <dbReference type="NCBI Taxonomy" id="1435342"/>
    <lineage>
        <taxon>Bacteria</taxon>
        <taxon>Bacillati</taxon>
        <taxon>Bacillota</taxon>
        <taxon>Bacilli</taxon>
        <taxon>Lactobacillales</taxon>
        <taxon>Lactobacillaceae</taxon>
        <taxon>Secundilactobacillus</taxon>
    </lineage>
</organism>
<dbReference type="Proteomes" id="UP000198374">
    <property type="component" value="Unassembled WGS sequence"/>
</dbReference>
<protein>
    <submittedName>
        <fullName evidence="2">Small secreted protein</fullName>
    </submittedName>
</protein>
<evidence type="ECO:0000256" key="1">
    <source>
        <dbReference type="SAM" id="Phobius"/>
    </source>
</evidence>
<dbReference type="AlphaFoldDB" id="A0A1Z5I9F0"/>
<evidence type="ECO:0000313" key="2">
    <source>
        <dbReference type="EMBL" id="GAW98403.1"/>
    </source>
</evidence>
<keyword evidence="1" id="KW-1133">Transmembrane helix</keyword>
<dbReference type="RefSeq" id="WP_089108233.1">
    <property type="nucleotide sequence ID" value="NZ_BCMF01000002.1"/>
</dbReference>
<dbReference type="OrthoDB" id="2989832at2"/>
<keyword evidence="3" id="KW-1185">Reference proteome</keyword>
<keyword evidence="1" id="KW-0812">Transmembrane</keyword>
<feature type="transmembrane region" description="Helical" evidence="1">
    <location>
        <begin position="12"/>
        <end position="30"/>
    </location>
</feature>
<name>A0A1Z5I9F0_9LACO</name>
<sequence length="108" mass="12413">MELNIKDYQQLSLLSLLSILFGFFMGKSAFNRQYMTPNAILNSVKQAFRKESTIEGSWIDEHPHKHAQFAIHTMVYSGGLSRMEDHKLVSYEFIADAKTGSILKMNRL</sequence>
<keyword evidence="1" id="KW-0472">Membrane</keyword>
<evidence type="ECO:0000313" key="3">
    <source>
        <dbReference type="Proteomes" id="UP000198374"/>
    </source>
</evidence>
<proteinExistence type="predicted"/>
<accession>A0A1Z5I9F0</accession>
<reference evidence="2 3" key="1">
    <citation type="submission" date="2015-11" db="EMBL/GenBank/DDBJ databases">
        <title>Draft genome sequences of new species of the genus Lactobacillus isolated from orchardgrass silage.</title>
        <authorList>
            <person name="Tohno M."/>
            <person name="Tanizawa Y."/>
            <person name="Arita M."/>
        </authorList>
    </citation>
    <scope>NUCLEOTIDE SEQUENCE [LARGE SCALE GENOMIC DNA]</scope>
    <source>
        <strain evidence="2 3">IWT30</strain>
    </source>
</reference>